<dbReference type="PANTHER" id="PTHR32037:SF2">
    <property type="entry name" value="TUMOR NECROSIS FACTOR RECEPTOR SUPERFAMILY MEMBER 12A"/>
    <property type="match status" value="1"/>
</dbReference>
<keyword evidence="5" id="KW-0053">Apoptosis</keyword>
<evidence type="ECO:0000256" key="19">
    <source>
        <dbReference type="SAM" id="SignalP"/>
    </source>
</evidence>
<organism evidence="20 21">
    <name type="scientific">Phascolarctos cinereus</name>
    <name type="common">Koala</name>
    <dbReference type="NCBI Taxonomy" id="38626"/>
    <lineage>
        <taxon>Eukaryota</taxon>
        <taxon>Metazoa</taxon>
        <taxon>Chordata</taxon>
        <taxon>Craniata</taxon>
        <taxon>Vertebrata</taxon>
        <taxon>Euteleostomi</taxon>
        <taxon>Mammalia</taxon>
        <taxon>Metatheria</taxon>
        <taxon>Diprotodontia</taxon>
        <taxon>Phascolarctidae</taxon>
        <taxon>Phascolarctos</taxon>
    </lineage>
</organism>
<dbReference type="GO" id="GO:2001238">
    <property type="term" value="P:positive regulation of extrinsic apoptotic signaling pathway"/>
    <property type="evidence" value="ECO:0007669"/>
    <property type="project" value="Ensembl"/>
</dbReference>
<evidence type="ECO:0000256" key="8">
    <source>
        <dbReference type="ARBA" id="ARBA00022889"/>
    </source>
</evidence>
<dbReference type="InParanoid" id="A0A6P5L6E5"/>
<dbReference type="CTD" id="51330"/>
<keyword evidence="6 19" id="KW-0732">Signal</keyword>
<evidence type="ECO:0000256" key="16">
    <source>
        <dbReference type="ARBA" id="ARBA00076214"/>
    </source>
</evidence>
<dbReference type="GO" id="GO:0006931">
    <property type="term" value="P:substrate-dependent cell migration, cell attachment to substrate"/>
    <property type="evidence" value="ECO:0007669"/>
    <property type="project" value="Ensembl"/>
</dbReference>
<keyword evidence="10 18" id="KW-0472">Membrane</keyword>
<evidence type="ECO:0000256" key="6">
    <source>
        <dbReference type="ARBA" id="ARBA00022729"/>
    </source>
</evidence>
<evidence type="ECO:0000256" key="5">
    <source>
        <dbReference type="ARBA" id="ARBA00022703"/>
    </source>
</evidence>
<dbReference type="GO" id="GO:0045773">
    <property type="term" value="P:positive regulation of axon extension"/>
    <property type="evidence" value="ECO:0007669"/>
    <property type="project" value="Ensembl"/>
</dbReference>
<dbReference type="PANTHER" id="PTHR32037">
    <property type="entry name" value="TUMOR NECROSIS FACTOR RECEPTOR SUPERFAMILY MEMBER 12A"/>
    <property type="match status" value="1"/>
</dbReference>
<dbReference type="GO" id="GO:0005886">
    <property type="term" value="C:plasma membrane"/>
    <property type="evidence" value="ECO:0007669"/>
    <property type="project" value="Ensembl"/>
</dbReference>
<evidence type="ECO:0000256" key="17">
    <source>
        <dbReference type="ARBA" id="ARBA00079382"/>
    </source>
</evidence>
<accession>A0A6P5L6E5</accession>
<evidence type="ECO:0000256" key="11">
    <source>
        <dbReference type="ARBA" id="ARBA00023157"/>
    </source>
</evidence>
<evidence type="ECO:0000256" key="9">
    <source>
        <dbReference type="ARBA" id="ARBA00022989"/>
    </source>
</evidence>
<dbReference type="Pfam" id="PF12191">
    <property type="entry name" value="stn_TNFRSF12A"/>
    <property type="match status" value="1"/>
</dbReference>
<feature type="transmembrane region" description="Helical" evidence="18">
    <location>
        <begin position="70"/>
        <end position="94"/>
    </location>
</feature>
<comment type="subcellular location">
    <subcellularLocation>
        <location evidence="1">Membrane</location>
        <topology evidence="1">Single-pass type I membrane protein</topology>
    </subcellularLocation>
</comment>
<evidence type="ECO:0000256" key="12">
    <source>
        <dbReference type="ARBA" id="ARBA00023170"/>
    </source>
</evidence>
<keyword evidence="12 21" id="KW-0675">Receptor</keyword>
<evidence type="ECO:0000256" key="13">
    <source>
        <dbReference type="ARBA" id="ARBA00057367"/>
    </source>
</evidence>
<keyword evidence="2" id="KW-0217">Developmental protein</keyword>
<dbReference type="RefSeq" id="XP_020851146.1">
    <property type="nucleotide sequence ID" value="XM_020995487.1"/>
</dbReference>
<keyword evidence="11" id="KW-1015">Disulfide bond</keyword>
<evidence type="ECO:0000256" key="18">
    <source>
        <dbReference type="SAM" id="Phobius"/>
    </source>
</evidence>
<protein>
    <recommendedName>
        <fullName evidence="15">Tumor necrosis factor receptor superfamily member 12A</fullName>
    </recommendedName>
    <alternativeName>
        <fullName evidence="16">Fibroblast growth factor-inducible immediate-early response protein 14</fullName>
    </alternativeName>
    <alternativeName>
        <fullName evidence="17">Tweak-receptor</fullName>
    </alternativeName>
</protein>
<evidence type="ECO:0000256" key="15">
    <source>
        <dbReference type="ARBA" id="ARBA00070465"/>
    </source>
</evidence>
<dbReference type="GO" id="GO:0001525">
    <property type="term" value="P:angiogenesis"/>
    <property type="evidence" value="ECO:0007669"/>
    <property type="project" value="UniProtKB-KW"/>
</dbReference>
<evidence type="ECO:0000313" key="21">
    <source>
        <dbReference type="RefSeq" id="XP_020851146.1"/>
    </source>
</evidence>
<dbReference type="AlphaFoldDB" id="A0A6P5L6E5"/>
<gene>
    <name evidence="21" type="primary">TNFRSF12A</name>
</gene>
<dbReference type="GO" id="GO:0097191">
    <property type="term" value="P:extrinsic apoptotic signaling pathway"/>
    <property type="evidence" value="ECO:0007669"/>
    <property type="project" value="Ensembl"/>
</dbReference>
<keyword evidence="20" id="KW-1185">Reference proteome</keyword>
<keyword evidence="3" id="KW-0037">Angiogenesis</keyword>
<dbReference type="KEGG" id="pcw:110214525"/>
<evidence type="ECO:0000256" key="10">
    <source>
        <dbReference type="ARBA" id="ARBA00023136"/>
    </source>
</evidence>
<sequence length="123" mass="13052">MALGPLVVLLALTVLRLTWGEPASAPSPCPQGSSWSPDLDKCMDCSSCPARPYSDFCPGCTTAPPPPFPLLWPVLGGTLGLMLILGLLSGLLVWRQCRRKEKFTTPIEETGGEGCPGTALIQQ</sequence>
<keyword evidence="4 18" id="KW-0812">Transmembrane</keyword>
<evidence type="ECO:0000256" key="4">
    <source>
        <dbReference type="ARBA" id="ARBA00022692"/>
    </source>
</evidence>
<evidence type="ECO:0000256" key="14">
    <source>
        <dbReference type="ARBA" id="ARBA00062887"/>
    </source>
</evidence>
<evidence type="ECO:0000256" key="7">
    <source>
        <dbReference type="ARBA" id="ARBA00022782"/>
    </source>
</evidence>
<dbReference type="FunCoup" id="A0A6P5L6E5">
    <property type="interactions" value="592"/>
</dbReference>
<dbReference type="GO" id="GO:0001726">
    <property type="term" value="C:ruffle"/>
    <property type="evidence" value="ECO:0007669"/>
    <property type="project" value="Ensembl"/>
</dbReference>
<comment type="subunit">
    <text evidence="14">Associates with TRAF1 and TRAF2, and probably also with TRAF3.</text>
</comment>
<dbReference type="FunFam" id="4.10.400.20:FF:000001">
    <property type="entry name" value="tumor necrosis factor receptor superfamily member 12A"/>
    <property type="match status" value="1"/>
</dbReference>
<dbReference type="Gene3D" id="4.10.400.20">
    <property type="match status" value="1"/>
</dbReference>
<keyword evidence="7" id="KW-0221">Differentiation</keyword>
<reference evidence="21" key="1">
    <citation type="submission" date="2025-08" db="UniProtKB">
        <authorList>
            <consortium name="RefSeq"/>
        </authorList>
    </citation>
    <scope>IDENTIFICATION</scope>
    <source>
        <tissue evidence="21">Spleen</tissue>
    </source>
</reference>
<dbReference type="InterPro" id="IPR022316">
    <property type="entry name" value="TNFR_12"/>
</dbReference>
<comment type="function">
    <text evidence="13">Receptor for TNFSF12/TWEAK. Weak inducer of apoptosis in some cell types. Promotes angiogenesis and the proliferation of endothelial cells. May modulate cellular adhesion to matrix proteins.</text>
</comment>
<keyword evidence="9 18" id="KW-1133">Transmembrane helix</keyword>
<evidence type="ECO:0000256" key="1">
    <source>
        <dbReference type="ARBA" id="ARBA00004479"/>
    </source>
</evidence>
<feature type="chain" id="PRO_5027803636" description="Tumor necrosis factor receptor superfamily member 12A" evidence="19">
    <location>
        <begin position="21"/>
        <end position="123"/>
    </location>
</feature>
<dbReference type="GeneID" id="110214525"/>
<evidence type="ECO:0000313" key="20">
    <source>
        <dbReference type="Proteomes" id="UP000515140"/>
    </source>
</evidence>
<name>A0A6P5L6E5_PHACI</name>
<dbReference type="GO" id="GO:0061041">
    <property type="term" value="P:regulation of wound healing"/>
    <property type="evidence" value="ECO:0007669"/>
    <property type="project" value="Ensembl"/>
</dbReference>
<evidence type="ECO:0000256" key="3">
    <source>
        <dbReference type="ARBA" id="ARBA00022657"/>
    </source>
</evidence>
<dbReference type="GO" id="GO:0045765">
    <property type="term" value="P:regulation of angiogenesis"/>
    <property type="evidence" value="ECO:0007669"/>
    <property type="project" value="Ensembl"/>
</dbReference>
<dbReference type="Proteomes" id="UP000515140">
    <property type="component" value="Unplaced"/>
</dbReference>
<dbReference type="PRINTS" id="PR01962">
    <property type="entry name" value="TNFACTORR12"/>
</dbReference>
<dbReference type="GO" id="GO:0009986">
    <property type="term" value="C:cell surface"/>
    <property type="evidence" value="ECO:0007669"/>
    <property type="project" value="Ensembl"/>
</dbReference>
<keyword evidence="8" id="KW-0130">Cell adhesion</keyword>
<dbReference type="GO" id="GO:0030154">
    <property type="term" value="P:cell differentiation"/>
    <property type="evidence" value="ECO:0007669"/>
    <property type="project" value="UniProtKB-KW"/>
</dbReference>
<evidence type="ECO:0000256" key="2">
    <source>
        <dbReference type="ARBA" id="ARBA00022473"/>
    </source>
</evidence>
<feature type="signal peptide" evidence="19">
    <location>
        <begin position="1"/>
        <end position="20"/>
    </location>
</feature>
<proteinExistence type="predicted"/>